<dbReference type="eggNOG" id="KOG2920">
    <property type="taxonomic scope" value="Eukaryota"/>
</dbReference>
<dbReference type="Gene3D" id="3.40.50.150">
    <property type="entry name" value="Vaccinia Virus protein VP39"/>
    <property type="match status" value="1"/>
</dbReference>
<evidence type="ECO:0000256" key="2">
    <source>
        <dbReference type="ARBA" id="ARBA00004496"/>
    </source>
</evidence>
<name>H2B0R8_KAZAF</name>
<reference evidence="10 11" key="1">
    <citation type="journal article" date="2011" name="Proc. Natl. Acad. Sci. U.S.A.">
        <title>Evolutionary erosion of yeast sex chromosomes by mating-type switching accidents.</title>
        <authorList>
            <person name="Gordon J.L."/>
            <person name="Armisen D."/>
            <person name="Proux-Wera E."/>
            <person name="Oheigeartaigh S.S."/>
            <person name="Byrne K.P."/>
            <person name="Wolfe K.H."/>
        </authorList>
    </citation>
    <scope>NUCLEOTIDE SEQUENCE [LARGE SCALE GENOMIC DNA]</scope>
    <source>
        <strain evidence="11">ATCC 22294 / BCRC 22015 / CBS 2517 / CECT 1963 / NBRC 1671 / NRRL Y-8276</strain>
    </source>
</reference>
<dbReference type="RefSeq" id="XP_003959353.1">
    <property type="nucleotide sequence ID" value="XM_003959304.1"/>
</dbReference>
<gene>
    <name evidence="10" type="primary">KAFR0J01520</name>
    <name evidence="10" type="ORF">KAFR_0J01520</name>
</gene>
<evidence type="ECO:0000256" key="4">
    <source>
        <dbReference type="ARBA" id="ARBA00022490"/>
    </source>
</evidence>
<dbReference type="GO" id="GO:0000027">
    <property type="term" value="P:ribosomal large subunit assembly"/>
    <property type="evidence" value="ECO:0007669"/>
    <property type="project" value="EnsemblFungi"/>
</dbReference>
<dbReference type="GO" id="GO:0032259">
    <property type="term" value="P:methylation"/>
    <property type="evidence" value="ECO:0007669"/>
    <property type="project" value="UniProtKB-KW"/>
</dbReference>
<protein>
    <recommendedName>
        <fullName evidence="3">protein-histidine N-methyltransferase</fullName>
        <ecNumber evidence="3">2.1.1.85</ecNumber>
    </recommendedName>
</protein>
<dbReference type="InParanoid" id="H2B0R8"/>
<keyword evidence="8" id="KW-0539">Nucleus</keyword>
<comment type="subcellular location">
    <subcellularLocation>
        <location evidence="2">Cytoplasm</location>
    </subcellularLocation>
    <subcellularLocation>
        <location evidence="1">Nucleus</location>
    </subcellularLocation>
</comment>
<dbReference type="KEGG" id="kaf:KAFR_0J01520"/>
<dbReference type="GO" id="GO:0005634">
    <property type="term" value="C:nucleus"/>
    <property type="evidence" value="ECO:0007669"/>
    <property type="project" value="UniProtKB-SubCell"/>
</dbReference>
<organism evidence="10 11">
    <name type="scientific">Kazachstania africana (strain ATCC 22294 / BCRC 22015 / CBS 2517 / CECT 1963 / NBRC 1671 / NRRL Y-8276)</name>
    <name type="common">Yeast</name>
    <name type="synonym">Kluyveromyces africanus</name>
    <dbReference type="NCBI Taxonomy" id="1071382"/>
    <lineage>
        <taxon>Eukaryota</taxon>
        <taxon>Fungi</taxon>
        <taxon>Dikarya</taxon>
        <taxon>Ascomycota</taxon>
        <taxon>Saccharomycotina</taxon>
        <taxon>Saccharomycetes</taxon>
        <taxon>Saccharomycetales</taxon>
        <taxon>Saccharomycetaceae</taxon>
        <taxon>Kazachstania</taxon>
    </lineage>
</organism>
<evidence type="ECO:0000256" key="7">
    <source>
        <dbReference type="ARBA" id="ARBA00022691"/>
    </source>
</evidence>
<dbReference type="GO" id="GO:0005737">
    <property type="term" value="C:cytoplasm"/>
    <property type="evidence" value="ECO:0007669"/>
    <property type="project" value="UniProtKB-SubCell"/>
</dbReference>
<dbReference type="FunCoup" id="H2B0R8">
    <property type="interactions" value="1709"/>
</dbReference>
<dbReference type="GO" id="GO:0045903">
    <property type="term" value="P:positive regulation of translational fidelity"/>
    <property type="evidence" value="ECO:0007669"/>
    <property type="project" value="EnsemblFungi"/>
</dbReference>
<evidence type="ECO:0000256" key="9">
    <source>
        <dbReference type="ARBA" id="ARBA00038126"/>
    </source>
</evidence>
<evidence type="ECO:0000256" key="8">
    <source>
        <dbReference type="ARBA" id="ARBA00023242"/>
    </source>
</evidence>
<dbReference type="GeneID" id="13883868"/>
<keyword evidence="7" id="KW-0949">S-adenosyl-L-methionine</keyword>
<dbReference type="InterPro" id="IPR029063">
    <property type="entry name" value="SAM-dependent_MTases_sf"/>
</dbReference>
<keyword evidence="5" id="KW-0489">Methyltransferase</keyword>
<sequence length="348" mass="39706">MSFSFGFTSEDFEDDVLVDSNGTVQNDNTQADINPLDNPRLLDSEIFQPKVESLEEYLQSLRNVRLTFEKILTPETQTALYRRELFDIKHQLMSENDDGNNELDILLKEDLRKNVYEGGLKSWECSLDLVDSLKTNNAEFQDTVIDLGCGTALPSECIFSQYLENDWAPGLNLILTDYNSSVLRLASLPNLIIAWAKICLSSEQWMNLQRANDETIPIVDDELLLTEQLLDLFYEDLGKRNIKINLVSGTWGRSFLNVVDNLLKNTKQLLVLSSETIYQPENLNVIAETMIYYKQTYQASQILLSAKDIYFGVGGSVVEFERYLTSKNVSFQTFKVRAGLKRSIVIIN</sequence>
<dbReference type="EC" id="2.1.1.85" evidence="3"/>
<dbReference type="HOGENOM" id="CLU_038704_1_1_1"/>
<dbReference type="OrthoDB" id="1723750at2759"/>
<dbReference type="STRING" id="1071382.H2B0R8"/>
<comment type="similarity">
    <text evidence="9">Belongs to the methyltransferase superfamily. METTL18 family.</text>
</comment>
<keyword evidence="4" id="KW-0963">Cytoplasm</keyword>
<dbReference type="Proteomes" id="UP000005220">
    <property type="component" value="Chromosome 10"/>
</dbReference>
<evidence type="ECO:0000256" key="1">
    <source>
        <dbReference type="ARBA" id="ARBA00004123"/>
    </source>
</evidence>
<accession>H2B0R8</accession>
<dbReference type="EMBL" id="HE650830">
    <property type="protein sequence ID" value="CCF60218.1"/>
    <property type="molecule type" value="Genomic_DNA"/>
</dbReference>
<dbReference type="AlphaFoldDB" id="H2B0R8"/>
<keyword evidence="11" id="KW-1185">Reference proteome</keyword>
<dbReference type="PANTHER" id="PTHR14614">
    <property type="entry name" value="HEPATOCELLULAR CARCINOMA-ASSOCIATED ANTIGEN"/>
    <property type="match status" value="1"/>
</dbReference>
<dbReference type="InterPro" id="IPR019410">
    <property type="entry name" value="Methyltransf_16"/>
</dbReference>
<evidence type="ECO:0000256" key="5">
    <source>
        <dbReference type="ARBA" id="ARBA00022603"/>
    </source>
</evidence>
<evidence type="ECO:0000256" key="6">
    <source>
        <dbReference type="ARBA" id="ARBA00022679"/>
    </source>
</evidence>
<evidence type="ECO:0000313" key="10">
    <source>
        <dbReference type="EMBL" id="CCF60218.1"/>
    </source>
</evidence>
<proteinExistence type="inferred from homology"/>
<evidence type="ECO:0000256" key="3">
    <source>
        <dbReference type="ARBA" id="ARBA00012533"/>
    </source>
</evidence>
<evidence type="ECO:0000313" key="11">
    <source>
        <dbReference type="Proteomes" id="UP000005220"/>
    </source>
</evidence>
<dbReference type="PANTHER" id="PTHR14614:SF39">
    <property type="entry name" value="HISTIDINE PROTEIN METHYLTRANSFERASE 1 HOMOLOG"/>
    <property type="match status" value="1"/>
</dbReference>
<keyword evidence="6" id="KW-0808">Transferase</keyword>
<dbReference type="GO" id="GO:0018064">
    <property type="term" value="F:protein-L-histidine N-tele-methyltransferase activity"/>
    <property type="evidence" value="ECO:0007669"/>
    <property type="project" value="UniProtKB-EC"/>
</dbReference>